<evidence type="ECO:0000256" key="5">
    <source>
        <dbReference type="RuleBase" id="RU368021"/>
    </source>
</evidence>
<gene>
    <name evidence="7" type="ORF">MIND_00493400</name>
</gene>
<dbReference type="Proteomes" id="UP000636479">
    <property type="component" value="Unassembled WGS sequence"/>
</dbReference>
<evidence type="ECO:0000256" key="2">
    <source>
        <dbReference type="ARBA" id="ARBA00004123"/>
    </source>
</evidence>
<dbReference type="Gene3D" id="1.25.10.10">
    <property type="entry name" value="Leucine-rich Repeat Variant"/>
    <property type="match status" value="1"/>
</dbReference>
<comment type="subcellular location">
    <subcellularLocation>
        <location evidence="2 5">Nucleus</location>
    </subcellularLocation>
</comment>
<sequence length="706" mass="78203">MPKSAKKRKDKAADFAKAKLKLGKGKQQPSNAIDTSFKARSIALPSQSIAKHLNTEVPTTKRRLSFEDLILHLKHYSASTRKDALAGLRELLDAHPHILHGSLPTLIAATARVIGDEDAGVRKSLLEFYTWLFPRVPADDLMPHTPTLLLFTTSAQTHIFPEIRVDAIRFLDIYLEHMPSAIVAGWDREGTTGHQVLQGYLGLLNAGTSFGDVEGPMRATSIASVVLTAASKLVVLQSLSTLLRHSTSNSTTGVSSTLDTWYLRPWFTTDVAYTTFDDLLRPRLTTPTEPSIRSWRPEADFEEEDDVGVHTLVQPIGSIWSLEELSHIPEKSEEIDTEGSSIFLAHLVRTLHSTLVSTFLDCAPAVFSPNGRADETQSKLILSVVEIARHLYGPLLRSSSATLTERNARASEDLKSVLGYMSPYFPFTTDSRDIQTEQTFQALNLIYCELSSLVMLPSTNRPTKKAGQSKGNLRQQTERVSTYVTRLLKGENMSPSQIGRPLTADAYNLLLPTIWALMNNPDPQSHDLSRGVLLAVIDHGRRVSSKSAVKQYTLEFISRVLLLDTETQFTGHIGAEIKTAEEVSEWINHLPKCLWELGSSNLVASEVILRFLIAVSQRRSRIVNNEVARLLRSQLVPYFTMTHPSRGQISGPYSKLPTSGLLRRLVLSLIVLIRSKDDSALSSAVDSAVTGSEEASYWSSISNYQP</sequence>
<keyword evidence="4 5" id="KW-0539">Nucleus</keyword>
<evidence type="ECO:0000313" key="8">
    <source>
        <dbReference type="Proteomes" id="UP000636479"/>
    </source>
</evidence>
<comment type="function">
    <text evidence="1 5">Component of the RIX1 complex required for processing of ITS2 sequences from 35S pre-rRNA.</text>
</comment>
<evidence type="ECO:0000256" key="1">
    <source>
        <dbReference type="ARBA" id="ARBA00002355"/>
    </source>
</evidence>
<dbReference type="AlphaFoldDB" id="A0A8H6SXM2"/>
<evidence type="ECO:0000256" key="4">
    <source>
        <dbReference type="ARBA" id="ARBA00023242"/>
    </source>
</evidence>
<dbReference type="InterPro" id="IPR011989">
    <property type="entry name" value="ARM-like"/>
</dbReference>
<organism evidence="7 8">
    <name type="scientific">Mycena indigotica</name>
    <dbReference type="NCBI Taxonomy" id="2126181"/>
    <lineage>
        <taxon>Eukaryota</taxon>
        <taxon>Fungi</taxon>
        <taxon>Dikarya</taxon>
        <taxon>Basidiomycota</taxon>
        <taxon>Agaricomycotina</taxon>
        <taxon>Agaricomycetes</taxon>
        <taxon>Agaricomycetidae</taxon>
        <taxon>Agaricales</taxon>
        <taxon>Marasmiineae</taxon>
        <taxon>Mycenaceae</taxon>
        <taxon>Mycena</taxon>
    </lineage>
</organism>
<comment type="subunit">
    <text evidence="5">Component of the RIX1 complex.</text>
</comment>
<comment type="similarity">
    <text evidence="3 5">Belongs to the IPI1/TEX10 family.</text>
</comment>
<dbReference type="PANTHER" id="PTHR16056:SF2">
    <property type="entry name" value="TESTIS-EXPRESSED PROTEIN 10"/>
    <property type="match status" value="1"/>
</dbReference>
<evidence type="ECO:0000259" key="6">
    <source>
        <dbReference type="Pfam" id="PF12333"/>
    </source>
</evidence>
<proteinExistence type="inferred from homology"/>
<dbReference type="PANTHER" id="PTHR16056">
    <property type="entry name" value="REGULATOR OF MICROTUBULE DYNAMICS PROTEIN"/>
    <property type="match status" value="1"/>
</dbReference>
<evidence type="ECO:0000313" key="7">
    <source>
        <dbReference type="EMBL" id="KAF7307005.1"/>
    </source>
</evidence>
<protein>
    <recommendedName>
        <fullName evidence="5">Pre-rRNA-processing protein</fullName>
    </recommendedName>
</protein>
<reference evidence="7" key="1">
    <citation type="submission" date="2020-05" db="EMBL/GenBank/DDBJ databases">
        <title>Mycena genomes resolve the evolution of fungal bioluminescence.</title>
        <authorList>
            <person name="Tsai I.J."/>
        </authorList>
    </citation>
    <scope>NUCLEOTIDE SEQUENCE</scope>
    <source>
        <strain evidence="7">171206Taipei</strain>
    </source>
</reference>
<dbReference type="GO" id="GO:0005634">
    <property type="term" value="C:nucleus"/>
    <property type="evidence" value="ECO:0007669"/>
    <property type="project" value="UniProtKB-SubCell"/>
</dbReference>
<dbReference type="EMBL" id="JACAZF010000004">
    <property type="protein sequence ID" value="KAF7307005.1"/>
    <property type="molecule type" value="Genomic_DNA"/>
</dbReference>
<name>A0A8H6SXM2_9AGAR</name>
<dbReference type="InterPro" id="IPR016024">
    <property type="entry name" value="ARM-type_fold"/>
</dbReference>
<accession>A0A8H6SXM2</accession>
<dbReference type="GO" id="GO:0006364">
    <property type="term" value="P:rRNA processing"/>
    <property type="evidence" value="ECO:0007669"/>
    <property type="project" value="UniProtKB-UniRule"/>
</dbReference>
<feature type="domain" description="Pre-rRNA-processing protein Ipi1 N-terminal" evidence="6">
    <location>
        <begin position="140"/>
        <end position="243"/>
    </location>
</feature>
<evidence type="ECO:0000256" key="3">
    <source>
        <dbReference type="ARBA" id="ARBA00006427"/>
    </source>
</evidence>
<comment type="caution">
    <text evidence="7">The sequence shown here is derived from an EMBL/GenBank/DDBJ whole genome shotgun (WGS) entry which is preliminary data.</text>
</comment>
<keyword evidence="5" id="KW-0698">rRNA processing</keyword>
<keyword evidence="8" id="KW-1185">Reference proteome</keyword>
<dbReference type="GeneID" id="59344248"/>
<dbReference type="SUPFAM" id="SSF48371">
    <property type="entry name" value="ARM repeat"/>
    <property type="match status" value="1"/>
</dbReference>
<dbReference type="GO" id="GO:0120330">
    <property type="term" value="C:rixosome complex"/>
    <property type="evidence" value="ECO:0007669"/>
    <property type="project" value="UniProtKB-UniRule"/>
</dbReference>
<dbReference type="RefSeq" id="XP_037222024.1">
    <property type="nucleotide sequence ID" value="XM_037361732.1"/>
</dbReference>
<keyword evidence="5" id="KW-0690">Ribosome biogenesis</keyword>
<dbReference type="OrthoDB" id="361362at2759"/>
<dbReference type="InterPro" id="IPR024679">
    <property type="entry name" value="Ipi1_N"/>
</dbReference>
<dbReference type="Pfam" id="PF12333">
    <property type="entry name" value="Ipi1_N"/>
    <property type="match status" value="1"/>
</dbReference>